<organism evidence="2 3">
    <name type="scientific">Clathrospora elynae</name>
    <dbReference type="NCBI Taxonomy" id="706981"/>
    <lineage>
        <taxon>Eukaryota</taxon>
        <taxon>Fungi</taxon>
        <taxon>Dikarya</taxon>
        <taxon>Ascomycota</taxon>
        <taxon>Pezizomycotina</taxon>
        <taxon>Dothideomycetes</taxon>
        <taxon>Pleosporomycetidae</taxon>
        <taxon>Pleosporales</taxon>
        <taxon>Diademaceae</taxon>
        <taxon>Clathrospora</taxon>
    </lineage>
</organism>
<proteinExistence type="predicted"/>
<gene>
    <name evidence="2" type="ORF">EJ02DRAFT_481459</name>
</gene>
<protein>
    <recommendedName>
        <fullName evidence="4">Secreted protein</fullName>
    </recommendedName>
</protein>
<evidence type="ECO:0000256" key="1">
    <source>
        <dbReference type="SAM" id="SignalP"/>
    </source>
</evidence>
<name>A0A6A5SCV1_9PLEO</name>
<feature type="non-terminal residue" evidence="2">
    <location>
        <position position="73"/>
    </location>
</feature>
<sequence>MRLPSRRKLAVLRTFSSALSLSVAEQPNHTTSLGRIVLSLPKSVNARRNVSHSCTKWHSSIATSPSHAWKSSF</sequence>
<dbReference type="Proteomes" id="UP000800038">
    <property type="component" value="Unassembled WGS sequence"/>
</dbReference>
<dbReference type="EMBL" id="ML976198">
    <property type="protein sequence ID" value="KAF1936286.1"/>
    <property type="molecule type" value="Genomic_DNA"/>
</dbReference>
<evidence type="ECO:0008006" key="4">
    <source>
        <dbReference type="Google" id="ProtNLM"/>
    </source>
</evidence>
<accession>A0A6A5SCV1</accession>
<dbReference type="AlphaFoldDB" id="A0A6A5SCV1"/>
<feature type="chain" id="PRO_5025489668" description="Secreted protein" evidence="1">
    <location>
        <begin position="25"/>
        <end position="73"/>
    </location>
</feature>
<feature type="signal peptide" evidence="1">
    <location>
        <begin position="1"/>
        <end position="24"/>
    </location>
</feature>
<evidence type="ECO:0000313" key="2">
    <source>
        <dbReference type="EMBL" id="KAF1936286.1"/>
    </source>
</evidence>
<evidence type="ECO:0000313" key="3">
    <source>
        <dbReference type="Proteomes" id="UP000800038"/>
    </source>
</evidence>
<reference evidence="2" key="1">
    <citation type="journal article" date="2020" name="Stud. Mycol.">
        <title>101 Dothideomycetes genomes: a test case for predicting lifestyles and emergence of pathogens.</title>
        <authorList>
            <person name="Haridas S."/>
            <person name="Albert R."/>
            <person name="Binder M."/>
            <person name="Bloem J."/>
            <person name="Labutti K."/>
            <person name="Salamov A."/>
            <person name="Andreopoulos B."/>
            <person name="Baker S."/>
            <person name="Barry K."/>
            <person name="Bills G."/>
            <person name="Bluhm B."/>
            <person name="Cannon C."/>
            <person name="Castanera R."/>
            <person name="Culley D."/>
            <person name="Daum C."/>
            <person name="Ezra D."/>
            <person name="Gonzalez J."/>
            <person name="Henrissat B."/>
            <person name="Kuo A."/>
            <person name="Liang C."/>
            <person name="Lipzen A."/>
            <person name="Lutzoni F."/>
            <person name="Magnuson J."/>
            <person name="Mondo S."/>
            <person name="Nolan M."/>
            <person name="Ohm R."/>
            <person name="Pangilinan J."/>
            <person name="Park H.-J."/>
            <person name="Ramirez L."/>
            <person name="Alfaro M."/>
            <person name="Sun H."/>
            <person name="Tritt A."/>
            <person name="Yoshinaga Y."/>
            <person name="Zwiers L.-H."/>
            <person name="Turgeon B."/>
            <person name="Goodwin S."/>
            <person name="Spatafora J."/>
            <person name="Crous P."/>
            <person name="Grigoriev I."/>
        </authorList>
    </citation>
    <scope>NUCLEOTIDE SEQUENCE</scope>
    <source>
        <strain evidence="2">CBS 161.51</strain>
    </source>
</reference>
<keyword evidence="3" id="KW-1185">Reference proteome</keyword>
<keyword evidence="1" id="KW-0732">Signal</keyword>